<dbReference type="InterPro" id="IPR020596">
    <property type="entry name" value="rRNA_Ade_Mease_Trfase_CS"/>
</dbReference>
<dbReference type="SUPFAM" id="SSF53335">
    <property type="entry name" value="S-adenosyl-L-methionine-dependent methyltransferases"/>
    <property type="match status" value="1"/>
</dbReference>
<dbReference type="Proteomes" id="UP001144204">
    <property type="component" value="Unassembled WGS sequence"/>
</dbReference>
<dbReference type="GO" id="GO:0052908">
    <property type="term" value="F:16S rRNA (adenine(1518)-N(6)/adenine(1519)-N(6))-dimethyltransferase activity"/>
    <property type="evidence" value="ECO:0007669"/>
    <property type="project" value="UniProtKB-EC"/>
</dbReference>
<dbReference type="InterPro" id="IPR011530">
    <property type="entry name" value="rRNA_adenine_dimethylase"/>
</dbReference>
<dbReference type="PANTHER" id="PTHR11727:SF7">
    <property type="entry name" value="DIMETHYLADENOSINE TRANSFERASE-RELATED"/>
    <property type="match status" value="1"/>
</dbReference>
<dbReference type="RefSeq" id="WP_286136688.1">
    <property type="nucleotide sequence ID" value="NZ_BRPL01000002.1"/>
</dbReference>
<feature type="binding site" evidence="8 9">
    <location>
        <position position="129"/>
    </location>
    <ligand>
        <name>S-adenosyl-L-methionine</name>
        <dbReference type="ChEBI" id="CHEBI:59789"/>
    </ligand>
</feature>
<protein>
    <recommendedName>
        <fullName evidence="8">Ribosomal RNA small subunit methyltransferase A</fullName>
        <ecNumber evidence="8">2.1.1.182</ecNumber>
    </recommendedName>
    <alternativeName>
        <fullName evidence="8">16S rRNA (adenine(1518)-N(6)/adenine(1519)-N(6))-dimethyltransferase</fullName>
    </alternativeName>
    <alternativeName>
        <fullName evidence="8">16S rRNA dimethyladenosine transferase</fullName>
    </alternativeName>
    <alternativeName>
        <fullName evidence="8">16S rRNA dimethylase</fullName>
    </alternativeName>
    <alternativeName>
        <fullName evidence="8">S-adenosylmethionine-6-N', N'-adenosyl(rRNA) dimethyltransferase</fullName>
    </alternativeName>
</protein>
<feature type="binding site" evidence="8 9">
    <location>
        <position position="104"/>
    </location>
    <ligand>
        <name>S-adenosyl-L-methionine</name>
        <dbReference type="ChEBI" id="CHEBI:59789"/>
    </ligand>
</feature>
<organism evidence="11 12">
    <name type="scientific">Philodulcilactobacillus myokoensis</name>
    <dbReference type="NCBI Taxonomy" id="2929573"/>
    <lineage>
        <taxon>Bacteria</taxon>
        <taxon>Bacillati</taxon>
        <taxon>Bacillota</taxon>
        <taxon>Bacilli</taxon>
        <taxon>Lactobacillales</taxon>
        <taxon>Lactobacillaceae</taxon>
        <taxon>Philodulcilactobacillus</taxon>
    </lineage>
</organism>
<dbReference type="AlphaFoldDB" id="A0A9W6B1L5"/>
<keyword evidence="6 8" id="KW-0694">RNA-binding</keyword>
<keyword evidence="12" id="KW-1185">Reference proteome</keyword>
<dbReference type="HAMAP" id="MF_00607">
    <property type="entry name" value="16SrRNA_methyltr_A"/>
    <property type="match status" value="1"/>
</dbReference>
<proteinExistence type="inferred from homology"/>
<evidence type="ECO:0000313" key="12">
    <source>
        <dbReference type="Proteomes" id="UP001144204"/>
    </source>
</evidence>
<feature type="binding site" evidence="8 9">
    <location>
        <position position="31"/>
    </location>
    <ligand>
        <name>S-adenosyl-L-methionine</name>
        <dbReference type="ChEBI" id="CHEBI:59789"/>
    </ligand>
</feature>
<dbReference type="InterPro" id="IPR029063">
    <property type="entry name" value="SAM-dependent_MTases_sf"/>
</dbReference>
<evidence type="ECO:0000256" key="8">
    <source>
        <dbReference type="HAMAP-Rule" id="MF_00607"/>
    </source>
</evidence>
<keyword evidence="5 8" id="KW-0949">S-adenosyl-L-methionine</keyword>
<keyword evidence="3 8" id="KW-0489">Methyltransferase</keyword>
<evidence type="ECO:0000256" key="2">
    <source>
        <dbReference type="ARBA" id="ARBA00022552"/>
    </source>
</evidence>
<feature type="domain" description="Ribosomal RNA adenine methylase transferase N-terminal" evidence="10">
    <location>
        <begin position="38"/>
        <end position="214"/>
    </location>
</feature>
<feature type="binding site" evidence="8 9">
    <location>
        <position position="58"/>
    </location>
    <ligand>
        <name>S-adenosyl-L-methionine</name>
        <dbReference type="ChEBI" id="CHEBI:59789"/>
    </ligand>
</feature>
<dbReference type="GO" id="GO:0005829">
    <property type="term" value="C:cytosol"/>
    <property type="evidence" value="ECO:0007669"/>
    <property type="project" value="TreeGrafter"/>
</dbReference>
<comment type="subcellular location">
    <subcellularLocation>
        <location evidence="8">Cytoplasm</location>
    </subcellularLocation>
</comment>
<feature type="binding site" evidence="8 9">
    <location>
        <position position="33"/>
    </location>
    <ligand>
        <name>S-adenosyl-L-methionine</name>
        <dbReference type="ChEBI" id="CHEBI:59789"/>
    </ligand>
</feature>
<evidence type="ECO:0000259" key="10">
    <source>
        <dbReference type="SMART" id="SM00650"/>
    </source>
</evidence>
<dbReference type="CDD" id="cd02440">
    <property type="entry name" value="AdoMet_MTases"/>
    <property type="match status" value="1"/>
</dbReference>
<keyword evidence="1 8" id="KW-0963">Cytoplasm</keyword>
<evidence type="ECO:0000256" key="7">
    <source>
        <dbReference type="ARBA" id="ARBA00049167"/>
    </source>
</evidence>
<dbReference type="FunFam" id="3.40.50.150:FF:000023">
    <property type="entry name" value="Ribosomal RNA small subunit methyltransferase A"/>
    <property type="match status" value="1"/>
</dbReference>
<evidence type="ECO:0000256" key="9">
    <source>
        <dbReference type="PROSITE-ProRule" id="PRU01026"/>
    </source>
</evidence>
<evidence type="ECO:0000256" key="3">
    <source>
        <dbReference type="ARBA" id="ARBA00022603"/>
    </source>
</evidence>
<comment type="similarity">
    <text evidence="8">Belongs to the class I-like SAM-binding methyltransferase superfamily. rRNA adenine N(6)-methyltransferase family. RsmA subfamily.</text>
</comment>
<evidence type="ECO:0000256" key="6">
    <source>
        <dbReference type="ARBA" id="ARBA00022884"/>
    </source>
</evidence>
<dbReference type="PROSITE" id="PS01131">
    <property type="entry name" value="RRNA_A_DIMETH"/>
    <property type="match status" value="1"/>
</dbReference>
<dbReference type="InterPro" id="IPR001737">
    <property type="entry name" value="KsgA/Erm"/>
</dbReference>
<evidence type="ECO:0000313" key="11">
    <source>
        <dbReference type="EMBL" id="GLB47230.1"/>
    </source>
</evidence>
<feature type="binding site" evidence="8 9">
    <location>
        <position position="79"/>
    </location>
    <ligand>
        <name>S-adenosyl-L-methionine</name>
        <dbReference type="ChEBI" id="CHEBI:59789"/>
    </ligand>
</feature>
<dbReference type="Gene3D" id="1.10.8.100">
    <property type="entry name" value="Ribosomal RNA adenine dimethylase-like, domain 2"/>
    <property type="match status" value="1"/>
</dbReference>
<dbReference type="Gene3D" id="3.40.50.150">
    <property type="entry name" value="Vaccinia Virus protein VP39"/>
    <property type="match status" value="1"/>
</dbReference>
<accession>A0A9W6B1L5</accession>
<dbReference type="NCBIfam" id="TIGR00755">
    <property type="entry name" value="ksgA"/>
    <property type="match status" value="1"/>
</dbReference>
<dbReference type="GO" id="GO:0003723">
    <property type="term" value="F:RNA binding"/>
    <property type="evidence" value="ECO:0007669"/>
    <property type="project" value="UniProtKB-UniRule"/>
</dbReference>
<evidence type="ECO:0000256" key="4">
    <source>
        <dbReference type="ARBA" id="ARBA00022679"/>
    </source>
</evidence>
<reference evidence="11" key="1">
    <citation type="submission" date="2022-07" db="EMBL/GenBank/DDBJ databases">
        <authorList>
            <person name="Kouya T."/>
            <person name="Ishiyama Y."/>
        </authorList>
    </citation>
    <scope>NUCLEOTIDE SEQUENCE</scope>
    <source>
        <strain evidence="11">WR16-4</strain>
    </source>
</reference>
<keyword evidence="4 8" id="KW-0808">Transferase</keyword>
<evidence type="ECO:0000256" key="1">
    <source>
        <dbReference type="ARBA" id="ARBA00022490"/>
    </source>
</evidence>
<comment type="function">
    <text evidence="8">Specifically dimethylates two adjacent adenosines (A1518 and A1519) in the loop of a conserved hairpin near the 3'-end of 16S rRNA in the 30S particle. May play a critical role in biogenesis of 30S subunits.</text>
</comment>
<comment type="catalytic activity">
    <reaction evidence="8">
        <text>adenosine(1518)/adenosine(1519) in 16S rRNA + 4 S-adenosyl-L-methionine = N(6)-dimethyladenosine(1518)/N(6)-dimethyladenosine(1519) in 16S rRNA + 4 S-adenosyl-L-homocysteine + 4 H(+)</text>
        <dbReference type="Rhea" id="RHEA:19609"/>
        <dbReference type="Rhea" id="RHEA-COMP:10232"/>
        <dbReference type="Rhea" id="RHEA-COMP:10233"/>
        <dbReference type="ChEBI" id="CHEBI:15378"/>
        <dbReference type="ChEBI" id="CHEBI:57856"/>
        <dbReference type="ChEBI" id="CHEBI:59789"/>
        <dbReference type="ChEBI" id="CHEBI:74411"/>
        <dbReference type="ChEBI" id="CHEBI:74493"/>
        <dbReference type="EC" id="2.1.1.182"/>
    </reaction>
</comment>
<comment type="caution">
    <text evidence="11">The sequence shown here is derived from an EMBL/GenBank/DDBJ whole genome shotgun (WGS) entry which is preliminary data.</text>
</comment>
<dbReference type="Pfam" id="PF00398">
    <property type="entry name" value="RrnaAD"/>
    <property type="match status" value="1"/>
</dbReference>
<dbReference type="PROSITE" id="PS51689">
    <property type="entry name" value="SAM_RNA_A_N6_MT"/>
    <property type="match status" value="1"/>
</dbReference>
<dbReference type="EC" id="2.1.1.182" evidence="8"/>
<dbReference type="EMBL" id="BRPL01000002">
    <property type="protein sequence ID" value="GLB47230.1"/>
    <property type="molecule type" value="Genomic_DNA"/>
</dbReference>
<comment type="catalytic activity">
    <reaction evidence="7">
        <text>adenosine(2085) in 23S rRNA + 2 S-adenosyl-L-methionine = N(6)-dimethyladenosine(2085) in 23S rRNA + 2 S-adenosyl-L-homocysteine + 2 H(+)</text>
        <dbReference type="Rhea" id="RHEA:42784"/>
        <dbReference type="Rhea" id="RHEA-COMP:10237"/>
        <dbReference type="Rhea" id="RHEA-COMP:10238"/>
        <dbReference type="ChEBI" id="CHEBI:15378"/>
        <dbReference type="ChEBI" id="CHEBI:57856"/>
        <dbReference type="ChEBI" id="CHEBI:59789"/>
        <dbReference type="ChEBI" id="CHEBI:74411"/>
        <dbReference type="ChEBI" id="CHEBI:74493"/>
        <dbReference type="EC" id="2.1.1.184"/>
    </reaction>
</comment>
<dbReference type="InterPro" id="IPR023165">
    <property type="entry name" value="rRNA_Ade_diMease-like_C"/>
</dbReference>
<dbReference type="InterPro" id="IPR020598">
    <property type="entry name" value="rRNA_Ade_methylase_Trfase_N"/>
</dbReference>
<dbReference type="GO" id="GO:0052910">
    <property type="term" value="F:23S rRNA (adenine(2085)-N(6))-dimethyltransferase activity"/>
    <property type="evidence" value="ECO:0007669"/>
    <property type="project" value="UniProtKB-EC"/>
</dbReference>
<evidence type="ECO:0000256" key="5">
    <source>
        <dbReference type="ARBA" id="ARBA00022691"/>
    </source>
</evidence>
<dbReference type="PANTHER" id="PTHR11727">
    <property type="entry name" value="DIMETHYLADENOSINE TRANSFERASE"/>
    <property type="match status" value="1"/>
</dbReference>
<reference evidence="11" key="2">
    <citation type="journal article" date="2023" name="PLoS ONE">
        <title>Philodulcilactobacillus myokoensis gen. nov., sp. nov., a fructophilic, acidophilic, and agar-phobic lactic acid bacterium isolated from fermented vegetable extracts.</title>
        <authorList>
            <person name="Kouya T."/>
            <person name="Ishiyama Y."/>
            <person name="Ohashi S."/>
            <person name="Kumakubo R."/>
            <person name="Yamazaki T."/>
            <person name="Otaki T."/>
        </authorList>
    </citation>
    <scope>NUCLEOTIDE SEQUENCE</scope>
    <source>
        <strain evidence="11">WR16-4</strain>
    </source>
</reference>
<sequence>MSNTPDIATPVRTQAILNRYHLLAKKSLGQNFLTDVDVLHQIVDVANISDQDDVIEIGPGIGGLTEQLARSAHKVLGFEIDDKLIPVLHETLSPYNNVKIINEDILQANLPKIIKEEFDSDHQVKVVANLPYYITTPIILDLLKGNADFDAIVVMMQKEVANRLTAKPGIKAYGSLSVIIQYLNDAEIALNVPRSSFIPSPHVDSAIVKLTGKKELKPIKMDQDIFFGFVRGCFAHRRKTLWNNLKTLFGNDADVKKKVQQVLDQLNIKPQIRPGKLSIDDFVNLANQFNVDQLLKS</sequence>
<name>A0A9W6B1L5_9LACO</name>
<keyword evidence="2 8" id="KW-0698">rRNA processing</keyword>
<dbReference type="SMART" id="SM00650">
    <property type="entry name" value="rADc"/>
    <property type="match status" value="1"/>
</dbReference>
<gene>
    <name evidence="8 11" type="primary">rsmA</name>
    <name evidence="8" type="synonym">ksgA</name>
    <name evidence="11" type="ORF">WR164_12090</name>
</gene>